<dbReference type="PANTHER" id="PTHR43157">
    <property type="entry name" value="PHOSPHATIDYLINOSITOL-GLYCAN BIOSYNTHESIS CLASS F PROTEIN-RELATED"/>
    <property type="match status" value="1"/>
</dbReference>
<evidence type="ECO:0000313" key="3">
    <source>
        <dbReference type="Proteomes" id="UP001140091"/>
    </source>
</evidence>
<keyword evidence="1" id="KW-0560">Oxidoreductase</keyword>
<dbReference type="OrthoDB" id="542013at2759"/>
<sequence>MKRPIYATICAQWTKVPPVATADLTGQTVIVVGANIGLGFESAKHFAKMNPARLILACRSEEKGKAAVEKIREETGYTPELELLDLSKFSSVIAFVDRFLKNKDARLDILMANAAVAVYEHKETSDGWEESIQVNNLSTSLLCLLLAPRMVETGEKFKTKPRLVVVGSEVHYWSTLKNEVFESGSAFRTISSKEYGKMDARYFDTKLLNLFFTRSLADLLADTPVIANCVNPGYCYSALRRKFQGFQQAADWVMEKALARTSEEGGRQLTYAAVGSPEDPDRLRGQYISLHCVEEPSDYILGSEGKKRQDILWVS</sequence>
<evidence type="ECO:0008006" key="4">
    <source>
        <dbReference type="Google" id="ProtNLM"/>
    </source>
</evidence>
<dbReference type="Proteomes" id="UP001140091">
    <property type="component" value="Unassembled WGS sequence"/>
</dbReference>
<dbReference type="InterPro" id="IPR002347">
    <property type="entry name" value="SDR_fam"/>
</dbReference>
<dbReference type="EMBL" id="JANBPK010000846">
    <property type="protein sequence ID" value="KAJ2930251.1"/>
    <property type="molecule type" value="Genomic_DNA"/>
</dbReference>
<dbReference type="PRINTS" id="PR00081">
    <property type="entry name" value="GDHRDH"/>
</dbReference>
<proteinExistence type="predicted"/>
<dbReference type="Gene3D" id="3.40.50.720">
    <property type="entry name" value="NAD(P)-binding Rossmann-like Domain"/>
    <property type="match status" value="1"/>
</dbReference>
<reference evidence="2" key="1">
    <citation type="submission" date="2022-06" db="EMBL/GenBank/DDBJ databases">
        <title>Genome Sequence of Candolleomyces eurysporus.</title>
        <authorList>
            <person name="Buettner E."/>
        </authorList>
    </citation>
    <scope>NUCLEOTIDE SEQUENCE</scope>
    <source>
        <strain evidence="2">VTCC 930004</strain>
    </source>
</reference>
<gene>
    <name evidence="2" type="ORF">H1R20_g6820</name>
</gene>
<dbReference type="InterPro" id="IPR036291">
    <property type="entry name" value="NAD(P)-bd_dom_sf"/>
</dbReference>
<accession>A0A9W8J6V4</accession>
<keyword evidence="3" id="KW-1185">Reference proteome</keyword>
<evidence type="ECO:0000313" key="2">
    <source>
        <dbReference type="EMBL" id="KAJ2930251.1"/>
    </source>
</evidence>
<feature type="non-terminal residue" evidence="2">
    <location>
        <position position="315"/>
    </location>
</feature>
<dbReference type="PANTHER" id="PTHR43157:SF31">
    <property type="entry name" value="PHOSPHATIDYLINOSITOL-GLYCAN BIOSYNTHESIS CLASS F PROTEIN"/>
    <property type="match status" value="1"/>
</dbReference>
<comment type="caution">
    <text evidence="2">The sequence shown here is derived from an EMBL/GenBank/DDBJ whole genome shotgun (WGS) entry which is preliminary data.</text>
</comment>
<protein>
    <recommendedName>
        <fullName evidence="4">NAD(P)-binding protein</fullName>
    </recommendedName>
</protein>
<evidence type="ECO:0000256" key="1">
    <source>
        <dbReference type="ARBA" id="ARBA00023002"/>
    </source>
</evidence>
<dbReference type="GO" id="GO:0016491">
    <property type="term" value="F:oxidoreductase activity"/>
    <property type="evidence" value="ECO:0007669"/>
    <property type="project" value="UniProtKB-KW"/>
</dbReference>
<dbReference type="SUPFAM" id="SSF51735">
    <property type="entry name" value="NAD(P)-binding Rossmann-fold domains"/>
    <property type="match status" value="1"/>
</dbReference>
<organism evidence="2 3">
    <name type="scientific">Candolleomyces eurysporus</name>
    <dbReference type="NCBI Taxonomy" id="2828524"/>
    <lineage>
        <taxon>Eukaryota</taxon>
        <taxon>Fungi</taxon>
        <taxon>Dikarya</taxon>
        <taxon>Basidiomycota</taxon>
        <taxon>Agaricomycotina</taxon>
        <taxon>Agaricomycetes</taxon>
        <taxon>Agaricomycetidae</taxon>
        <taxon>Agaricales</taxon>
        <taxon>Agaricineae</taxon>
        <taxon>Psathyrellaceae</taxon>
        <taxon>Candolleomyces</taxon>
    </lineage>
</organism>
<dbReference type="AlphaFoldDB" id="A0A9W8J6V4"/>
<name>A0A9W8J6V4_9AGAR</name>
<dbReference type="Pfam" id="PF00106">
    <property type="entry name" value="adh_short"/>
    <property type="match status" value="1"/>
</dbReference>